<feature type="transmembrane region" description="Helical" evidence="1">
    <location>
        <begin position="38"/>
        <end position="64"/>
    </location>
</feature>
<feature type="transmembrane region" description="Helical" evidence="1">
    <location>
        <begin position="76"/>
        <end position="97"/>
    </location>
</feature>
<protein>
    <recommendedName>
        <fullName evidence="4">DUF4175 domain-containing protein</fullName>
    </recommendedName>
</protein>
<evidence type="ECO:0000256" key="1">
    <source>
        <dbReference type="SAM" id="Phobius"/>
    </source>
</evidence>
<comment type="caution">
    <text evidence="2">The sequence shown here is derived from an EMBL/GenBank/DDBJ whole genome shotgun (WGS) entry which is preliminary data.</text>
</comment>
<dbReference type="Proteomes" id="UP000603352">
    <property type="component" value="Unassembled WGS sequence"/>
</dbReference>
<evidence type="ECO:0008006" key="4">
    <source>
        <dbReference type="Google" id="ProtNLM"/>
    </source>
</evidence>
<evidence type="ECO:0000313" key="2">
    <source>
        <dbReference type="EMBL" id="GGB62053.1"/>
    </source>
</evidence>
<reference evidence="3" key="1">
    <citation type="journal article" date="2019" name="Int. J. Syst. Evol. Microbiol.">
        <title>The Global Catalogue of Microorganisms (GCM) 10K type strain sequencing project: providing services to taxonomists for standard genome sequencing and annotation.</title>
        <authorList>
            <consortium name="The Broad Institute Genomics Platform"/>
            <consortium name="The Broad Institute Genome Sequencing Center for Infectious Disease"/>
            <person name="Wu L."/>
            <person name="Ma J."/>
        </authorList>
    </citation>
    <scope>NUCLEOTIDE SEQUENCE [LARGE SCALE GENOMIC DNA]</scope>
    <source>
        <strain evidence="3">CGMCC 1.10188</strain>
    </source>
</reference>
<dbReference type="EMBL" id="BMDZ01000110">
    <property type="protein sequence ID" value="GGB62053.1"/>
    <property type="molecule type" value="Genomic_DNA"/>
</dbReference>
<accession>A0ABQ1J8C0</accession>
<organism evidence="2 3">
    <name type="scientific">Tistrella bauzanensis</name>
    <dbReference type="NCBI Taxonomy" id="657419"/>
    <lineage>
        <taxon>Bacteria</taxon>
        <taxon>Pseudomonadati</taxon>
        <taxon>Pseudomonadota</taxon>
        <taxon>Alphaproteobacteria</taxon>
        <taxon>Geminicoccales</taxon>
        <taxon>Geminicoccaceae</taxon>
        <taxon>Tistrella</taxon>
    </lineage>
</organism>
<proteinExistence type="predicted"/>
<keyword evidence="3" id="KW-1185">Reference proteome</keyword>
<gene>
    <name evidence="2" type="ORF">GCM10011505_48360</name>
</gene>
<name>A0ABQ1J8C0_9PROT</name>
<feature type="transmembrane region" description="Helical" evidence="1">
    <location>
        <begin position="109"/>
        <end position="128"/>
    </location>
</feature>
<sequence length="146" mass="14922">MIIFGPLLVIVGIGFICWLLFTLAVFALPFFAGLTIGIWAFHTGAGVLGGIAVGLVAGGVTFGLGQLALAFVPWAWARLLIIFLYVAPATVAGYSATHGIAQMAMPSPTWQTIFAVIGAVAVSVTAFVRFTGMAAPGPAGQGLARG</sequence>
<keyword evidence="1" id="KW-0812">Transmembrane</keyword>
<dbReference type="RefSeq" id="WP_188582854.1">
    <property type="nucleotide sequence ID" value="NZ_BMDZ01000110.1"/>
</dbReference>
<feature type="transmembrane region" description="Helical" evidence="1">
    <location>
        <begin position="7"/>
        <end position="32"/>
    </location>
</feature>
<keyword evidence="1" id="KW-1133">Transmembrane helix</keyword>
<keyword evidence="1" id="KW-0472">Membrane</keyword>
<evidence type="ECO:0000313" key="3">
    <source>
        <dbReference type="Proteomes" id="UP000603352"/>
    </source>
</evidence>